<name>A0A7S8E663_9CHLR</name>
<protein>
    <submittedName>
        <fullName evidence="1">Uncharacterized protein</fullName>
    </submittedName>
</protein>
<accession>A0A7S8E663</accession>
<dbReference type="Proteomes" id="UP000594468">
    <property type="component" value="Chromosome"/>
</dbReference>
<sequence length="117" mass="13505">MRTPAGKECRYYYADFHRGRNIQECRLVKDNPESERWHPNDCSRCPVPDILLANADPDLELKLTIKRGFLGLTRKLDVEARDAKTGEIIEDPYIGNIDTENNPGLEIFRKALEEDDD</sequence>
<keyword evidence="2" id="KW-1185">Reference proteome</keyword>
<evidence type="ECO:0000313" key="1">
    <source>
        <dbReference type="EMBL" id="QPC81108.1"/>
    </source>
</evidence>
<gene>
    <name evidence="1" type="ORF">G4Y79_15505</name>
</gene>
<dbReference type="AlphaFoldDB" id="A0A7S8E663"/>
<dbReference type="RefSeq" id="WP_195169181.1">
    <property type="nucleotide sequence ID" value="NZ_CP062983.1"/>
</dbReference>
<reference evidence="1 2" key="1">
    <citation type="submission" date="2020-02" db="EMBL/GenBank/DDBJ databases">
        <authorList>
            <person name="Zheng R.K."/>
            <person name="Sun C.M."/>
        </authorList>
    </citation>
    <scope>NUCLEOTIDE SEQUENCE [LARGE SCALE GENOMIC DNA]</scope>
    <source>
        <strain evidence="2">rifampicinis</strain>
    </source>
</reference>
<dbReference type="KEGG" id="pmet:G4Y79_15505"/>
<organism evidence="1 2">
    <name type="scientific">Phototrophicus methaneseepsis</name>
    <dbReference type="NCBI Taxonomy" id="2710758"/>
    <lineage>
        <taxon>Bacteria</taxon>
        <taxon>Bacillati</taxon>
        <taxon>Chloroflexota</taxon>
        <taxon>Candidatus Thermofontia</taxon>
        <taxon>Phototrophicales</taxon>
        <taxon>Phototrophicaceae</taxon>
        <taxon>Phototrophicus</taxon>
    </lineage>
</organism>
<dbReference type="EMBL" id="CP062983">
    <property type="protein sequence ID" value="QPC81108.1"/>
    <property type="molecule type" value="Genomic_DNA"/>
</dbReference>
<evidence type="ECO:0000313" key="2">
    <source>
        <dbReference type="Proteomes" id="UP000594468"/>
    </source>
</evidence>
<proteinExistence type="predicted"/>